<dbReference type="HAMAP" id="MF_01235">
    <property type="entry name" value="ManNAc6P_epimer"/>
    <property type="match status" value="1"/>
</dbReference>
<dbReference type="CDD" id="cd04729">
    <property type="entry name" value="NanE"/>
    <property type="match status" value="1"/>
</dbReference>
<comment type="function">
    <text evidence="2 7">Converts N-acetylmannosamine-6-phosphate (ManNAc-6-P) to N-acetylglucosamine-6-phosphate (GlcNAc-6-P).</text>
</comment>
<dbReference type="GO" id="GO:0006053">
    <property type="term" value="P:N-acetylmannosamine catabolic process"/>
    <property type="evidence" value="ECO:0007669"/>
    <property type="project" value="TreeGrafter"/>
</dbReference>
<evidence type="ECO:0000256" key="3">
    <source>
        <dbReference type="ARBA" id="ARBA00005081"/>
    </source>
</evidence>
<dbReference type="NCBIfam" id="NF002231">
    <property type="entry name" value="PRK01130.1"/>
    <property type="match status" value="1"/>
</dbReference>
<name>A0A6N3CWR5_9CLOT</name>
<evidence type="ECO:0000256" key="6">
    <source>
        <dbReference type="ARBA" id="ARBA00023277"/>
    </source>
</evidence>
<dbReference type="GO" id="GO:0019262">
    <property type="term" value="P:N-acetylneuraminate catabolic process"/>
    <property type="evidence" value="ECO:0007669"/>
    <property type="project" value="UniProtKB-UniRule"/>
</dbReference>
<evidence type="ECO:0000256" key="2">
    <source>
        <dbReference type="ARBA" id="ARBA00002147"/>
    </source>
</evidence>
<dbReference type="InterPro" id="IPR011060">
    <property type="entry name" value="RibuloseP-bd_barrel"/>
</dbReference>
<organism evidence="8">
    <name type="scientific">Clostridium paraputrificum</name>
    <dbReference type="NCBI Taxonomy" id="29363"/>
    <lineage>
        <taxon>Bacteria</taxon>
        <taxon>Bacillati</taxon>
        <taxon>Bacillota</taxon>
        <taxon>Clostridia</taxon>
        <taxon>Eubacteriales</taxon>
        <taxon>Clostridiaceae</taxon>
        <taxon>Clostridium</taxon>
    </lineage>
</organism>
<comment type="pathway">
    <text evidence="3 7">Amino-sugar metabolism; N-acetylneuraminate degradation; D-fructose 6-phosphate from N-acetylneuraminate: step 3/5.</text>
</comment>
<dbReference type="GO" id="GO:0005829">
    <property type="term" value="C:cytosol"/>
    <property type="evidence" value="ECO:0007669"/>
    <property type="project" value="TreeGrafter"/>
</dbReference>
<dbReference type="GO" id="GO:0005975">
    <property type="term" value="P:carbohydrate metabolic process"/>
    <property type="evidence" value="ECO:0007669"/>
    <property type="project" value="UniProtKB-UniRule"/>
</dbReference>
<evidence type="ECO:0000256" key="7">
    <source>
        <dbReference type="HAMAP-Rule" id="MF_01235"/>
    </source>
</evidence>
<keyword evidence="6 7" id="KW-0119">Carbohydrate metabolism</keyword>
<comment type="similarity">
    <text evidence="4 7">Belongs to the NanE family.</text>
</comment>
<dbReference type="GO" id="GO:0047465">
    <property type="term" value="F:N-acylglucosamine-6-phosphate 2-epimerase activity"/>
    <property type="evidence" value="ECO:0007669"/>
    <property type="project" value="UniProtKB-EC"/>
</dbReference>
<dbReference type="Pfam" id="PF04131">
    <property type="entry name" value="NanE"/>
    <property type="match status" value="1"/>
</dbReference>
<dbReference type="PANTHER" id="PTHR36204:SF1">
    <property type="entry name" value="N-ACETYLMANNOSAMINE-6-PHOSPHATE 2-EPIMERASE-RELATED"/>
    <property type="match status" value="1"/>
</dbReference>
<accession>A0A6N3CWR5</accession>
<evidence type="ECO:0000256" key="1">
    <source>
        <dbReference type="ARBA" id="ARBA00000056"/>
    </source>
</evidence>
<dbReference type="Gene3D" id="3.20.20.70">
    <property type="entry name" value="Aldolase class I"/>
    <property type="match status" value="1"/>
</dbReference>
<reference evidence="8" key="1">
    <citation type="submission" date="2019-11" db="EMBL/GenBank/DDBJ databases">
        <authorList>
            <person name="Feng L."/>
        </authorList>
    </citation>
    <scope>NUCLEOTIDE SEQUENCE</scope>
    <source>
        <strain evidence="8">CParaputrificumLFYP93</strain>
    </source>
</reference>
<dbReference type="RefSeq" id="WP_291681819.1">
    <property type="nucleotide sequence ID" value="NZ_CACRTV010000043.1"/>
</dbReference>
<dbReference type="SUPFAM" id="SSF51366">
    <property type="entry name" value="Ribulose-phoshate binding barrel"/>
    <property type="match status" value="1"/>
</dbReference>
<comment type="catalytic activity">
    <reaction evidence="1 7">
        <text>an N-acyl-D-glucosamine 6-phosphate = an N-acyl-D-mannosamine 6-phosphate</text>
        <dbReference type="Rhea" id="RHEA:23932"/>
        <dbReference type="ChEBI" id="CHEBI:57599"/>
        <dbReference type="ChEBI" id="CHEBI:57666"/>
        <dbReference type="EC" id="5.1.3.9"/>
    </reaction>
</comment>
<protein>
    <recommendedName>
        <fullName evidence="7">Putative N-acetylmannosamine-6-phosphate 2-epimerase</fullName>
        <ecNumber evidence="7">5.1.3.9</ecNumber>
    </recommendedName>
    <alternativeName>
        <fullName evidence="7">ManNAc-6-P epimerase</fullName>
    </alternativeName>
</protein>
<dbReference type="InterPro" id="IPR013785">
    <property type="entry name" value="Aldolase_TIM"/>
</dbReference>
<dbReference type="UniPathway" id="UPA00629">
    <property type="reaction ID" value="UER00682"/>
</dbReference>
<dbReference type="AlphaFoldDB" id="A0A6N3CWR5"/>
<keyword evidence="5 7" id="KW-0413">Isomerase</keyword>
<dbReference type="FunFam" id="3.20.20.70:FF:000035">
    <property type="entry name" value="Putative N-acetylmannosamine-6-phosphate 2-epimerase"/>
    <property type="match status" value="1"/>
</dbReference>
<gene>
    <name evidence="8" type="primary">nanE_3</name>
    <name evidence="7" type="synonym">nanE</name>
    <name evidence="8" type="ORF">CPLFYP93_01621</name>
</gene>
<evidence type="ECO:0000256" key="5">
    <source>
        <dbReference type="ARBA" id="ARBA00023235"/>
    </source>
</evidence>
<evidence type="ECO:0000313" key="8">
    <source>
        <dbReference type="EMBL" id="VYU19538.1"/>
    </source>
</evidence>
<proteinExistence type="inferred from homology"/>
<dbReference type="EC" id="5.1.3.9" evidence="7"/>
<dbReference type="PANTHER" id="PTHR36204">
    <property type="entry name" value="N-ACETYLMANNOSAMINE-6-PHOSPHATE 2-EPIMERASE-RELATED"/>
    <property type="match status" value="1"/>
</dbReference>
<dbReference type="InterPro" id="IPR007260">
    <property type="entry name" value="NanE"/>
</dbReference>
<dbReference type="EMBL" id="CACRTV010000043">
    <property type="protein sequence ID" value="VYU19538.1"/>
    <property type="molecule type" value="Genomic_DNA"/>
</dbReference>
<sequence length="226" mass="24504">MINFIDKVKGGLIVSCQALEDEPLFGDGIMAKMATAALLGGAVGIRANSVRDIAQIREVVDLPLIGLIKKKYGDCEVYITPTMKEISEVIEAGADVVAIDCTNRERPDGRMLRDLISEVKEKYPKVLIMADISSLEEGIYAEKLGVNIISTTLSGYTDYSPNLEGPDFKLISDLYQNVKLPIIAEGKISTPEEAKRCLDLGATSVVVGGAITRPRQITERFVAGIK</sequence>
<evidence type="ECO:0000256" key="4">
    <source>
        <dbReference type="ARBA" id="ARBA00007439"/>
    </source>
</evidence>